<comment type="caution">
    <text evidence="1">The sequence shown here is derived from an EMBL/GenBank/DDBJ whole genome shotgun (WGS) entry which is preliminary data.</text>
</comment>
<organism evidence="1">
    <name type="scientific">uncultured bacterium</name>
    <name type="common">gcode 4</name>
    <dbReference type="NCBI Taxonomy" id="1234023"/>
    <lineage>
        <taxon>Bacteria</taxon>
        <taxon>environmental samples</taxon>
    </lineage>
</organism>
<name>K2FXJ7_9BACT</name>
<evidence type="ECO:0000313" key="1">
    <source>
        <dbReference type="EMBL" id="EKE27668.1"/>
    </source>
</evidence>
<sequence>YIIYNEAYEIAMTHSWSSIWWSNFWVWLWALPGMAKSINMDIRAYDNWQEFIFNKSGEHEETLKTDESIKFYTIWELTINKE</sequence>
<dbReference type="EMBL" id="AMFJ01000449">
    <property type="protein sequence ID" value="EKE27668.1"/>
    <property type="molecule type" value="Genomic_DNA"/>
</dbReference>
<dbReference type="AlphaFoldDB" id="K2FXJ7"/>
<accession>K2FXJ7</accession>
<feature type="non-terminal residue" evidence="1">
    <location>
        <position position="1"/>
    </location>
</feature>
<reference evidence="1" key="1">
    <citation type="journal article" date="2012" name="Science">
        <title>Fermentation, hydrogen, and sulfur metabolism in multiple uncultivated bacterial phyla.</title>
        <authorList>
            <person name="Wrighton K.C."/>
            <person name="Thomas B.C."/>
            <person name="Sharon I."/>
            <person name="Miller C.S."/>
            <person name="Castelle C.J."/>
            <person name="VerBerkmoes N.C."/>
            <person name="Wilkins M.J."/>
            <person name="Hettich R.L."/>
            <person name="Lipton M.S."/>
            <person name="Williams K.H."/>
            <person name="Long P.E."/>
            <person name="Banfield J.F."/>
        </authorList>
    </citation>
    <scope>NUCLEOTIDE SEQUENCE [LARGE SCALE GENOMIC DNA]</scope>
</reference>
<proteinExistence type="predicted"/>
<protein>
    <submittedName>
        <fullName evidence="1">Uncharacterized protein</fullName>
    </submittedName>
</protein>
<gene>
    <name evidence="1" type="ORF">ACD_3C00175G0001</name>
</gene>